<organism evidence="1 2">
    <name type="scientific">Adineta steineri</name>
    <dbReference type="NCBI Taxonomy" id="433720"/>
    <lineage>
        <taxon>Eukaryota</taxon>
        <taxon>Metazoa</taxon>
        <taxon>Spiralia</taxon>
        <taxon>Gnathifera</taxon>
        <taxon>Rotifera</taxon>
        <taxon>Eurotatoria</taxon>
        <taxon>Bdelloidea</taxon>
        <taxon>Adinetida</taxon>
        <taxon>Adinetidae</taxon>
        <taxon>Adineta</taxon>
    </lineage>
</organism>
<sequence length="77" mass="8179">MDMVAMILYDGDGGAHDDGFGATMFGYAHDVYSVMVDGDYGDGAYLLVDGALAFDDGLGAMPLMEMTCDDMSNPCLY</sequence>
<dbReference type="EMBL" id="CAJNON010004873">
    <property type="protein sequence ID" value="CAF1533186.1"/>
    <property type="molecule type" value="Genomic_DNA"/>
</dbReference>
<evidence type="ECO:0000313" key="1">
    <source>
        <dbReference type="EMBL" id="CAF1533186.1"/>
    </source>
</evidence>
<protein>
    <submittedName>
        <fullName evidence="1">Uncharacterized protein</fullName>
    </submittedName>
</protein>
<comment type="caution">
    <text evidence="1">The sequence shown here is derived from an EMBL/GenBank/DDBJ whole genome shotgun (WGS) entry which is preliminary data.</text>
</comment>
<accession>A0A815VPP1</accession>
<proteinExistence type="predicted"/>
<gene>
    <name evidence="1" type="ORF">VCS650_LOCUS43777</name>
</gene>
<dbReference type="Proteomes" id="UP000663891">
    <property type="component" value="Unassembled WGS sequence"/>
</dbReference>
<evidence type="ECO:0000313" key="2">
    <source>
        <dbReference type="Proteomes" id="UP000663891"/>
    </source>
</evidence>
<name>A0A815VPP1_9BILA</name>
<dbReference type="AlphaFoldDB" id="A0A815VPP1"/>
<reference evidence="1" key="1">
    <citation type="submission" date="2021-02" db="EMBL/GenBank/DDBJ databases">
        <authorList>
            <person name="Nowell W R."/>
        </authorList>
    </citation>
    <scope>NUCLEOTIDE SEQUENCE</scope>
</reference>